<evidence type="ECO:0000259" key="8">
    <source>
        <dbReference type="Pfam" id="PF02601"/>
    </source>
</evidence>
<organism evidence="10 11">
    <name type="scientific">Bradyrhizobium denitrificans</name>
    <dbReference type="NCBI Taxonomy" id="2734912"/>
    <lineage>
        <taxon>Bacteria</taxon>
        <taxon>Pseudomonadati</taxon>
        <taxon>Pseudomonadota</taxon>
        <taxon>Alphaproteobacteria</taxon>
        <taxon>Hyphomicrobiales</taxon>
        <taxon>Nitrobacteraceae</taxon>
        <taxon>Bradyrhizobium</taxon>
    </lineage>
</organism>
<evidence type="ECO:0000256" key="1">
    <source>
        <dbReference type="ARBA" id="ARBA00022490"/>
    </source>
</evidence>
<dbReference type="InterPro" id="IPR020579">
    <property type="entry name" value="Exonuc_VII_lsu_C"/>
</dbReference>
<dbReference type="HAMAP" id="MF_00378">
    <property type="entry name" value="Exonuc_7_L"/>
    <property type="match status" value="1"/>
</dbReference>
<evidence type="ECO:0000256" key="2">
    <source>
        <dbReference type="ARBA" id="ARBA00022722"/>
    </source>
</evidence>
<name>A0ABS5G5N0_9BRAD</name>
<feature type="region of interest" description="Disordered" evidence="7">
    <location>
        <begin position="503"/>
        <end position="536"/>
    </location>
</feature>
<accession>A0ABS5G5N0</accession>
<comment type="similarity">
    <text evidence="5 6">Belongs to the XseA family.</text>
</comment>
<evidence type="ECO:0000256" key="5">
    <source>
        <dbReference type="HAMAP-Rule" id="MF_00378"/>
    </source>
</evidence>
<evidence type="ECO:0000313" key="10">
    <source>
        <dbReference type="EMBL" id="MBR1136568.1"/>
    </source>
</evidence>
<evidence type="ECO:0000256" key="6">
    <source>
        <dbReference type="RuleBase" id="RU004355"/>
    </source>
</evidence>
<keyword evidence="4 5" id="KW-0269">Exonuclease</keyword>
<comment type="subunit">
    <text evidence="5">Heterooligomer composed of large and small subunits.</text>
</comment>
<feature type="domain" description="Exonuclease VII large subunit C-terminal" evidence="8">
    <location>
        <begin position="408"/>
        <end position="498"/>
    </location>
</feature>
<gene>
    <name evidence="5" type="primary">xseA</name>
    <name evidence="10" type="ORF">JQ619_12395</name>
</gene>
<dbReference type="EMBL" id="JAFCLK010000010">
    <property type="protein sequence ID" value="MBR1136568.1"/>
    <property type="molecule type" value="Genomic_DNA"/>
</dbReference>
<comment type="catalytic activity">
    <reaction evidence="5 6">
        <text>Exonucleolytic cleavage in either 5'- to 3'- or 3'- to 5'-direction to yield nucleoside 5'-phosphates.</text>
        <dbReference type="EC" id="3.1.11.6"/>
    </reaction>
</comment>
<feature type="domain" description="OB-fold nucleic acid binding" evidence="9">
    <location>
        <begin position="13"/>
        <end position="106"/>
    </location>
</feature>
<proteinExistence type="inferred from homology"/>
<evidence type="ECO:0000313" key="11">
    <source>
        <dbReference type="Proteomes" id="UP001314635"/>
    </source>
</evidence>
<evidence type="ECO:0000256" key="4">
    <source>
        <dbReference type="ARBA" id="ARBA00022839"/>
    </source>
</evidence>
<comment type="subcellular location">
    <subcellularLocation>
        <location evidence="5 6">Cytoplasm</location>
    </subcellularLocation>
</comment>
<dbReference type="CDD" id="cd04489">
    <property type="entry name" value="ExoVII_LU_OBF"/>
    <property type="match status" value="1"/>
</dbReference>
<dbReference type="Pfam" id="PF02601">
    <property type="entry name" value="Exonuc_VII_L"/>
    <property type="match status" value="2"/>
</dbReference>
<feature type="domain" description="Exonuclease VII large subunit C-terminal" evidence="8">
    <location>
        <begin position="130"/>
        <end position="402"/>
    </location>
</feature>
<keyword evidence="11" id="KW-1185">Reference proteome</keyword>
<keyword evidence="3 5" id="KW-0378">Hydrolase</keyword>
<dbReference type="RefSeq" id="WP_172239448.1">
    <property type="nucleotide sequence ID" value="NZ_JABFDP010000022.1"/>
</dbReference>
<dbReference type="PANTHER" id="PTHR30008:SF0">
    <property type="entry name" value="EXODEOXYRIBONUCLEASE 7 LARGE SUBUNIT"/>
    <property type="match status" value="1"/>
</dbReference>
<dbReference type="NCBIfam" id="TIGR00237">
    <property type="entry name" value="xseA"/>
    <property type="match status" value="1"/>
</dbReference>
<protein>
    <recommendedName>
        <fullName evidence="5">Exodeoxyribonuclease 7 large subunit</fullName>
        <ecNumber evidence="5">3.1.11.6</ecNumber>
    </recommendedName>
    <alternativeName>
        <fullName evidence="5">Exodeoxyribonuclease VII large subunit</fullName>
        <shortName evidence="5">Exonuclease VII large subunit</shortName>
    </alternativeName>
</protein>
<evidence type="ECO:0000256" key="7">
    <source>
        <dbReference type="SAM" id="MobiDB-lite"/>
    </source>
</evidence>
<dbReference type="EC" id="3.1.11.6" evidence="5"/>
<feature type="compositionally biased region" description="Low complexity" evidence="7">
    <location>
        <begin position="503"/>
        <end position="512"/>
    </location>
</feature>
<dbReference type="PANTHER" id="PTHR30008">
    <property type="entry name" value="EXODEOXYRIBONUCLEASE 7 LARGE SUBUNIT"/>
    <property type="match status" value="1"/>
</dbReference>
<evidence type="ECO:0000259" key="9">
    <source>
        <dbReference type="Pfam" id="PF13742"/>
    </source>
</evidence>
<keyword evidence="2 5" id="KW-0540">Nuclease</keyword>
<dbReference type="InterPro" id="IPR003753">
    <property type="entry name" value="Exonuc_VII_L"/>
</dbReference>
<dbReference type="InterPro" id="IPR025824">
    <property type="entry name" value="OB-fold_nuc-bd_dom"/>
</dbReference>
<sequence length="536" mass="58001">MPPAEALPNAPEFTVSELSSALKRTVEDQFGHVRVRGEITGFRGPHSSGHCYFALKDESAKIEAVIWKGVHGRMRFKPQEGLEVIATGKLTTYPNSSKYQIVIEALEPAGIGALMALMEERKRKLGAEGLFDPARKQLLPWLPEVIGVITSPTGAVIRDILHRLEDRFPRHVLVWPVKVQGEGSAEQVAAAIRGFNDLPEDGPIPRPDVLIVARGGGSLEDLWSFNEEIVVRAAAESMIPLISAVGHETDVTLIDFAADKRAPTPTAAAEMAVPVRSELMQEVASLARRVSVCWQRSQEGRRNELRAAARALPGAAELLAIPRQRLDSAAASLPRALKTNTNVHFRQFAAASAKLTLRVLHGQIAQADHRLIVSSERLSLSARALLHRRRERFEALDARFKASRLAYAQAKRQAIARERDRTERLADRAARALATSISRLSARVDHAGQLLAALSYRSVLARGFALVRDDAGHPLHQAASIGPNAALSIEFADGVVAATAAAGRAAPVAAPPKTARETKPAAAKRSPDPADQGSLF</sequence>
<dbReference type="Proteomes" id="UP001314635">
    <property type="component" value="Unassembled WGS sequence"/>
</dbReference>
<keyword evidence="1 5" id="KW-0963">Cytoplasm</keyword>
<evidence type="ECO:0000256" key="3">
    <source>
        <dbReference type="ARBA" id="ARBA00022801"/>
    </source>
</evidence>
<comment type="function">
    <text evidence="5">Bidirectionally degrades single-stranded DNA into large acid-insoluble oligonucleotides, which are then degraded further into small acid-soluble oligonucleotides.</text>
</comment>
<reference evidence="11" key="1">
    <citation type="journal article" date="2021" name="ISME J.">
        <title>Evolutionary origin and ecological implication of a unique nif island in free-living Bradyrhizobium lineages.</title>
        <authorList>
            <person name="Tao J."/>
        </authorList>
    </citation>
    <scope>NUCLEOTIDE SEQUENCE [LARGE SCALE GENOMIC DNA]</scope>
    <source>
        <strain evidence="11">SZCCT0094</strain>
    </source>
</reference>
<comment type="caution">
    <text evidence="10">The sequence shown here is derived from an EMBL/GenBank/DDBJ whole genome shotgun (WGS) entry which is preliminary data.</text>
</comment>
<dbReference type="Pfam" id="PF13742">
    <property type="entry name" value="tRNA_anti_2"/>
    <property type="match status" value="1"/>
</dbReference>